<sequence>MEKPKENKHWGEWAELQVEKAAQLLIARNKFFVEYIYAAKIHELDSRKIDGLLLTRCSLVLAIQVKSSDEGIRGHYEDGFKKGKPARGCEHILAIAPRKKESLKKLSRRIEKFVYSILKKPELSPRERYRRYLIGREKTGNPPK</sequence>
<dbReference type="EMBL" id="MHLA01000018">
    <property type="protein sequence ID" value="OGY99199.1"/>
    <property type="molecule type" value="Genomic_DNA"/>
</dbReference>
<dbReference type="AlphaFoldDB" id="A0A1G2CEN4"/>
<protein>
    <submittedName>
        <fullName evidence="1">Uncharacterized protein</fullName>
    </submittedName>
</protein>
<accession>A0A1G2CEN4</accession>
<gene>
    <name evidence="1" type="ORF">A2945_05480</name>
</gene>
<dbReference type="Proteomes" id="UP000178880">
    <property type="component" value="Unassembled WGS sequence"/>
</dbReference>
<evidence type="ECO:0000313" key="2">
    <source>
        <dbReference type="Proteomes" id="UP000178880"/>
    </source>
</evidence>
<name>A0A1G2CEN4_9BACT</name>
<organism evidence="1 2">
    <name type="scientific">Candidatus Liptonbacteria bacterium RIFCSPLOWO2_01_FULL_52_25</name>
    <dbReference type="NCBI Taxonomy" id="1798650"/>
    <lineage>
        <taxon>Bacteria</taxon>
        <taxon>Candidatus Liptoniibacteriota</taxon>
    </lineage>
</organism>
<proteinExistence type="predicted"/>
<evidence type="ECO:0000313" key="1">
    <source>
        <dbReference type="EMBL" id="OGY99199.1"/>
    </source>
</evidence>
<comment type="caution">
    <text evidence="1">The sequence shown here is derived from an EMBL/GenBank/DDBJ whole genome shotgun (WGS) entry which is preliminary data.</text>
</comment>
<reference evidence="1 2" key="1">
    <citation type="journal article" date="2016" name="Nat. Commun.">
        <title>Thousands of microbial genomes shed light on interconnected biogeochemical processes in an aquifer system.</title>
        <authorList>
            <person name="Anantharaman K."/>
            <person name="Brown C.T."/>
            <person name="Hug L.A."/>
            <person name="Sharon I."/>
            <person name="Castelle C.J."/>
            <person name="Probst A.J."/>
            <person name="Thomas B.C."/>
            <person name="Singh A."/>
            <person name="Wilkins M.J."/>
            <person name="Karaoz U."/>
            <person name="Brodie E.L."/>
            <person name="Williams K.H."/>
            <person name="Hubbard S.S."/>
            <person name="Banfield J.F."/>
        </authorList>
    </citation>
    <scope>NUCLEOTIDE SEQUENCE [LARGE SCALE GENOMIC DNA]</scope>
</reference>